<evidence type="ECO:0000313" key="1">
    <source>
        <dbReference type="EMBL" id="GFC76861.1"/>
    </source>
</evidence>
<gene>
    <name evidence="1" type="ORF">Tci_848831</name>
</gene>
<reference evidence="1" key="1">
    <citation type="journal article" date="2019" name="Sci. Rep.">
        <title>Draft genome of Tanacetum cinerariifolium, the natural source of mosquito coil.</title>
        <authorList>
            <person name="Yamashiro T."/>
            <person name="Shiraishi A."/>
            <person name="Satake H."/>
            <person name="Nakayama K."/>
        </authorList>
    </citation>
    <scope>NUCLEOTIDE SEQUENCE</scope>
</reference>
<dbReference type="AlphaFoldDB" id="A0A699R1T2"/>
<dbReference type="EMBL" id="BKCJ011058383">
    <property type="protein sequence ID" value="GFC76861.1"/>
    <property type="molecule type" value="Genomic_DNA"/>
</dbReference>
<name>A0A699R1T2_TANCI</name>
<organism evidence="1">
    <name type="scientific">Tanacetum cinerariifolium</name>
    <name type="common">Dalmatian daisy</name>
    <name type="synonym">Chrysanthemum cinerariifolium</name>
    <dbReference type="NCBI Taxonomy" id="118510"/>
    <lineage>
        <taxon>Eukaryota</taxon>
        <taxon>Viridiplantae</taxon>
        <taxon>Streptophyta</taxon>
        <taxon>Embryophyta</taxon>
        <taxon>Tracheophyta</taxon>
        <taxon>Spermatophyta</taxon>
        <taxon>Magnoliopsida</taxon>
        <taxon>eudicotyledons</taxon>
        <taxon>Gunneridae</taxon>
        <taxon>Pentapetalae</taxon>
        <taxon>asterids</taxon>
        <taxon>campanulids</taxon>
        <taxon>Asterales</taxon>
        <taxon>Asteraceae</taxon>
        <taxon>Asteroideae</taxon>
        <taxon>Anthemideae</taxon>
        <taxon>Anthemidinae</taxon>
        <taxon>Tanacetum</taxon>
    </lineage>
</organism>
<proteinExistence type="predicted"/>
<comment type="caution">
    <text evidence="1">The sequence shown here is derived from an EMBL/GenBank/DDBJ whole genome shotgun (WGS) entry which is preliminary data.</text>
</comment>
<accession>A0A699R1T2</accession>
<protein>
    <submittedName>
        <fullName evidence="1">Uncharacterized protein</fullName>
    </submittedName>
</protein>
<feature type="non-terminal residue" evidence="1">
    <location>
        <position position="1"/>
    </location>
</feature>
<sequence length="68" mass="7771">VSLNPIDPKLLKVDVTPVVPKLRKNRMAHIEYIRHTQGEAAALRKIVESERILSPLNTSLDYACKYTR</sequence>